<dbReference type="Proteomes" id="UP000180166">
    <property type="component" value="Chromosome"/>
</dbReference>
<evidence type="ECO:0000313" key="1">
    <source>
        <dbReference type="EMBL" id="APB00215.1"/>
    </source>
</evidence>
<reference evidence="1 2" key="1">
    <citation type="submission" date="2016-10" db="EMBL/GenBank/DDBJ databases">
        <title>Genome sequence of Nocardia seriolae strain EM150506, isolated from Anguila japonica.</title>
        <authorList>
            <person name="Han H.-J."/>
        </authorList>
    </citation>
    <scope>NUCLEOTIDE SEQUENCE [LARGE SCALE GENOMIC DNA]</scope>
    <source>
        <strain evidence="1 2">EM150506</strain>
    </source>
</reference>
<organism evidence="1 2">
    <name type="scientific">Nocardia seriolae</name>
    <dbReference type="NCBI Taxonomy" id="37332"/>
    <lineage>
        <taxon>Bacteria</taxon>
        <taxon>Bacillati</taxon>
        <taxon>Actinomycetota</taxon>
        <taxon>Actinomycetes</taxon>
        <taxon>Mycobacteriales</taxon>
        <taxon>Nocardiaceae</taxon>
        <taxon>Nocardia</taxon>
    </lineage>
</organism>
<dbReference type="AlphaFoldDB" id="A0ABC8B0Y4"/>
<dbReference type="EMBL" id="CP017839">
    <property type="protein sequence ID" value="APB00215.1"/>
    <property type="molecule type" value="Genomic_DNA"/>
</dbReference>
<accession>A0ABC8B0Y4</accession>
<proteinExistence type="predicted"/>
<dbReference type="KEGG" id="nsr:NS506_06179"/>
<evidence type="ECO:0000313" key="2">
    <source>
        <dbReference type="Proteomes" id="UP000180166"/>
    </source>
</evidence>
<protein>
    <submittedName>
        <fullName evidence="1">Uncharacterized protein</fullName>
    </submittedName>
</protein>
<sequence length="49" mass="5420">MLPGRLLLILAWGVPRLGRHPAWGGNYKSFYLSWQAAESSLAALTIEHA</sequence>
<name>A0ABC8B0Y4_9NOCA</name>
<gene>
    <name evidence="1" type="ORF">NS506_06179</name>
</gene>